<dbReference type="EMBL" id="UGHV01000001">
    <property type="protein sequence ID" value="STO96641.1"/>
    <property type="molecule type" value="Genomic_DNA"/>
</dbReference>
<name>A0A377J2D7_9HELI</name>
<proteinExistence type="predicted"/>
<reference evidence="1 2" key="1">
    <citation type="submission" date="2018-06" db="EMBL/GenBank/DDBJ databases">
        <authorList>
            <consortium name="Pathogen Informatics"/>
            <person name="Doyle S."/>
        </authorList>
    </citation>
    <scope>NUCLEOTIDE SEQUENCE [LARGE SCALE GENOMIC DNA]</scope>
    <source>
        <strain evidence="1 2">NCTC12410</strain>
    </source>
</reference>
<dbReference type="Proteomes" id="UP000254841">
    <property type="component" value="Unassembled WGS sequence"/>
</dbReference>
<evidence type="ECO:0000313" key="1">
    <source>
        <dbReference type="EMBL" id="STO96641.1"/>
    </source>
</evidence>
<dbReference type="AlphaFoldDB" id="A0A377J2D7"/>
<accession>A0A377J2D7</accession>
<organism evidence="1 2">
    <name type="scientific">Helicobacter canis</name>
    <dbReference type="NCBI Taxonomy" id="29419"/>
    <lineage>
        <taxon>Bacteria</taxon>
        <taxon>Pseudomonadati</taxon>
        <taxon>Campylobacterota</taxon>
        <taxon>Epsilonproteobacteria</taxon>
        <taxon>Campylobacterales</taxon>
        <taxon>Helicobacteraceae</taxon>
        <taxon>Helicobacter</taxon>
    </lineage>
</organism>
<protein>
    <submittedName>
        <fullName evidence="1">Uncharacterized protein</fullName>
    </submittedName>
</protein>
<dbReference type="RefSeq" id="WP_115010960.1">
    <property type="nucleotide sequence ID" value="NZ_UGHV01000001.1"/>
</dbReference>
<evidence type="ECO:0000313" key="2">
    <source>
        <dbReference type="Proteomes" id="UP000254841"/>
    </source>
</evidence>
<gene>
    <name evidence="1" type="ORF">NCTC12410_00455</name>
</gene>
<sequence>MKILESTFYTLRLFSIGASGACTERQSVASLAIHFQKVDSSGRVDRHAIATALARDDRKAA</sequence>